<gene>
    <name evidence="4" type="ORF">CYCCA115_LOCUS5679</name>
</gene>
<dbReference type="Gene3D" id="6.10.140.530">
    <property type="match status" value="1"/>
</dbReference>
<evidence type="ECO:0000313" key="5">
    <source>
        <dbReference type="Proteomes" id="UP001295423"/>
    </source>
</evidence>
<keyword evidence="5" id="KW-1185">Reference proteome</keyword>
<dbReference type="EMBL" id="CAKOGP040000657">
    <property type="protein sequence ID" value="CAJ1937490.1"/>
    <property type="molecule type" value="Genomic_DNA"/>
</dbReference>
<accession>A0AAD2CV59</accession>
<evidence type="ECO:0000259" key="3">
    <source>
        <dbReference type="Pfam" id="PF03457"/>
    </source>
</evidence>
<organism evidence="4 5">
    <name type="scientific">Cylindrotheca closterium</name>
    <dbReference type="NCBI Taxonomy" id="2856"/>
    <lineage>
        <taxon>Eukaryota</taxon>
        <taxon>Sar</taxon>
        <taxon>Stramenopiles</taxon>
        <taxon>Ochrophyta</taxon>
        <taxon>Bacillariophyta</taxon>
        <taxon>Bacillariophyceae</taxon>
        <taxon>Bacillariophycidae</taxon>
        <taxon>Bacillariales</taxon>
        <taxon>Bacillariaceae</taxon>
        <taxon>Cylindrotheca</taxon>
    </lineage>
</organism>
<feature type="compositionally biased region" description="Acidic residues" evidence="2">
    <location>
        <begin position="267"/>
        <end position="280"/>
    </location>
</feature>
<name>A0AAD2CV59_9STRA</name>
<dbReference type="InterPro" id="IPR005114">
    <property type="entry name" value="Helicase_assoc"/>
</dbReference>
<proteinExistence type="predicted"/>
<evidence type="ECO:0000313" key="4">
    <source>
        <dbReference type="EMBL" id="CAJ1937490.1"/>
    </source>
</evidence>
<feature type="region of interest" description="Disordered" evidence="2">
    <location>
        <begin position="267"/>
        <end position="303"/>
    </location>
</feature>
<feature type="domain" description="Helicase-associated" evidence="3">
    <location>
        <begin position="392"/>
        <end position="459"/>
    </location>
</feature>
<dbReference type="Proteomes" id="UP001295423">
    <property type="component" value="Unassembled WGS sequence"/>
</dbReference>
<keyword evidence="1" id="KW-0175">Coiled coil</keyword>
<feature type="compositionally biased region" description="Polar residues" evidence="2">
    <location>
        <begin position="28"/>
        <end position="38"/>
    </location>
</feature>
<feature type="coiled-coil region" evidence="1">
    <location>
        <begin position="374"/>
        <end position="408"/>
    </location>
</feature>
<evidence type="ECO:0000256" key="2">
    <source>
        <dbReference type="SAM" id="MobiDB-lite"/>
    </source>
</evidence>
<reference evidence="4" key="1">
    <citation type="submission" date="2023-08" db="EMBL/GenBank/DDBJ databases">
        <authorList>
            <person name="Audoor S."/>
            <person name="Bilcke G."/>
        </authorList>
    </citation>
    <scope>NUCLEOTIDE SEQUENCE</scope>
</reference>
<sequence length="564" mass="63946">MAKDKSSPHQDAKRTRKRNAEDALLDDSTPSKTDVSDQGDSDGAGRNANYNAKTNENGNTNGHIYNGNTGVSNGESKPMSRTKDTKISDITSSQGGSSNNKPSADRNNEEQSDSNGEEPTTTQGFVDQGSPLPRKRRKKPSQKLLLQKEVDQTLDEIESGENHSNQNNNNRRPPKRKASVDNGGTRFKKARLKKFDPVEEKAVLERALQKGLPEGWKVAYHKDWKRKVWISPDDSRICDTIPRAISIAQKMILEAEPEDAEREAIDYDGNDEEDGSDEGESGTRVPGSFVTLKKGPSPSGTDPASVLIATSEELHEMSVEQERAALKRGREKGLKKDGWRCVWNSRFRRKNWVSPQGKIFGNLSRAVEKQDHWMIKEEKRKLKQNRKMQEMEREWQKQFKRLKKYKRRHGGTVVPDNSENYSELRSWSRRQRREYLRAQKGERTRITTEQIAALNQIGFQWEVEKVPKVSKKGSKKKDAVAVIAPAEKASSCPPLLDGSIFDNAPEEMFTRRHVLFSDMQPPPMSPARVPIQFVNPVKKLPNGNLGTESYCREVQQHLKTWYGI</sequence>
<dbReference type="AlphaFoldDB" id="A0AAD2CV59"/>
<feature type="compositionally biased region" description="Polar residues" evidence="2">
    <location>
        <begin position="48"/>
        <end position="75"/>
    </location>
</feature>
<feature type="compositionally biased region" description="Basic and acidic residues" evidence="2">
    <location>
        <begin position="1"/>
        <end position="21"/>
    </location>
</feature>
<dbReference type="Pfam" id="PF03457">
    <property type="entry name" value="HA"/>
    <property type="match status" value="1"/>
</dbReference>
<comment type="caution">
    <text evidence="4">The sequence shown here is derived from an EMBL/GenBank/DDBJ whole genome shotgun (WGS) entry which is preliminary data.</text>
</comment>
<feature type="region of interest" description="Disordered" evidence="2">
    <location>
        <begin position="1"/>
        <end position="186"/>
    </location>
</feature>
<evidence type="ECO:0000256" key="1">
    <source>
        <dbReference type="SAM" id="Coils"/>
    </source>
</evidence>
<feature type="compositionally biased region" description="Polar residues" evidence="2">
    <location>
        <begin position="88"/>
        <end position="102"/>
    </location>
</feature>
<protein>
    <recommendedName>
        <fullName evidence="3">Helicase-associated domain-containing protein</fullName>
    </recommendedName>
</protein>